<evidence type="ECO:0000313" key="3">
    <source>
        <dbReference type="EMBL" id="KAF7337684.1"/>
    </source>
</evidence>
<dbReference type="PANTHER" id="PTHR40465">
    <property type="entry name" value="CHROMOSOME 1, WHOLE GENOME SHOTGUN SEQUENCE"/>
    <property type="match status" value="1"/>
</dbReference>
<feature type="domain" description="DUF6534" evidence="2">
    <location>
        <begin position="166"/>
        <end position="252"/>
    </location>
</feature>
<protein>
    <recommendedName>
        <fullName evidence="2">DUF6534 domain-containing protein</fullName>
    </recommendedName>
</protein>
<sequence>MPGLDSITLTLGALMAGAMVAVGLSAIVGFQTFLYFQIFPEDILRYKLLVAWTWLTDAGHTISYCVMIWQYAILNFTNPGILADILSSFPVVVVFTVVSTLNANLFYAWRIHKLSKQNWWLTGPIWLLCITRTALGFYLAVKLTILNTWLATTPLKATIVSSMAISAVTDVVISAARYYYLRDIKQGYMATQEMVDAVVIFTINDGIFTCAVLGATIACFLGMPKNFVWISLYGTVAKLYSNSVLATLNLRNWYRQRERPMGIRLTRPPPNRNTFQIDSGTTKMQSSDMHEIPTTMTVFMEQQVEYDVPTAK</sequence>
<dbReference type="AlphaFoldDB" id="A0A8H6XBZ1"/>
<dbReference type="InterPro" id="IPR045339">
    <property type="entry name" value="DUF6534"/>
</dbReference>
<proteinExistence type="predicted"/>
<comment type="caution">
    <text evidence="3">The sequence shown here is derived from an EMBL/GenBank/DDBJ whole genome shotgun (WGS) entry which is preliminary data.</text>
</comment>
<feature type="transmembrane region" description="Helical" evidence="1">
    <location>
        <begin position="12"/>
        <end position="36"/>
    </location>
</feature>
<feature type="transmembrane region" description="Helical" evidence="1">
    <location>
        <begin position="48"/>
        <end position="73"/>
    </location>
</feature>
<feature type="transmembrane region" description="Helical" evidence="1">
    <location>
        <begin position="85"/>
        <end position="107"/>
    </location>
</feature>
<feature type="transmembrane region" description="Helical" evidence="1">
    <location>
        <begin position="229"/>
        <end position="250"/>
    </location>
</feature>
<feature type="transmembrane region" description="Helical" evidence="1">
    <location>
        <begin position="119"/>
        <end position="139"/>
    </location>
</feature>
<dbReference type="OrthoDB" id="2797442at2759"/>
<dbReference type="PANTHER" id="PTHR40465:SF1">
    <property type="entry name" value="DUF6534 DOMAIN-CONTAINING PROTEIN"/>
    <property type="match status" value="1"/>
</dbReference>
<dbReference type="Pfam" id="PF20152">
    <property type="entry name" value="DUF6534"/>
    <property type="match status" value="1"/>
</dbReference>
<dbReference type="EMBL" id="JACAZH010000033">
    <property type="protein sequence ID" value="KAF7337684.1"/>
    <property type="molecule type" value="Genomic_DNA"/>
</dbReference>
<evidence type="ECO:0000256" key="1">
    <source>
        <dbReference type="SAM" id="Phobius"/>
    </source>
</evidence>
<accession>A0A8H6XBZ1</accession>
<evidence type="ECO:0000313" key="4">
    <source>
        <dbReference type="Proteomes" id="UP000623467"/>
    </source>
</evidence>
<organism evidence="3 4">
    <name type="scientific">Mycena sanguinolenta</name>
    <dbReference type="NCBI Taxonomy" id="230812"/>
    <lineage>
        <taxon>Eukaryota</taxon>
        <taxon>Fungi</taxon>
        <taxon>Dikarya</taxon>
        <taxon>Basidiomycota</taxon>
        <taxon>Agaricomycotina</taxon>
        <taxon>Agaricomycetes</taxon>
        <taxon>Agaricomycetidae</taxon>
        <taxon>Agaricales</taxon>
        <taxon>Marasmiineae</taxon>
        <taxon>Mycenaceae</taxon>
        <taxon>Mycena</taxon>
    </lineage>
</organism>
<name>A0A8H6XBZ1_9AGAR</name>
<reference evidence="3" key="1">
    <citation type="submission" date="2020-05" db="EMBL/GenBank/DDBJ databases">
        <title>Mycena genomes resolve the evolution of fungal bioluminescence.</title>
        <authorList>
            <person name="Tsai I.J."/>
        </authorList>
    </citation>
    <scope>NUCLEOTIDE SEQUENCE</scope>
    <source>
        <strain evidence="3">160909Yilan</strain>
    </source>
</reference>
<keyword evidence="1" id="KW-0812">Transmembrane</keyword>
<keyword evidence="1" id="KW-1133">Transmembrane helix</keyword>
<keyword evidence="1" id="KW-0472">Membrane</keyword>
<dbReference type="Proteomes" id="UP000623467">
    <property type="component" value="Unassembled WGS sequence"/>
</dbReference>
<gene>
    <name evidence="3" type="ORF">MSAN_02241900</name>
</gene>
<evidence type="ECO:0000259" key="2">
    <source>
        <dbReference type="Pfam" id="PF20152"/>
    </source>
</evidence>
<keyword evidence="4" id="KW-1185">Reference proteome</keyword>
<feature type="transmembrane region" description="Helical" evidence="1">
    <location>
        <begin position="159"/>
        <end position="180"/>
    </location>
</feature>
<feature type="transmembrane region" description="Helical" evidence="1">
    <location>
        <begin position="201"/>
        <end position="223"/>
    </location>
</feature>